<organism evidence="1 2">
    <name type="scientific">Azospirillum palustre</name>
    <dbReference type="NCBI Taxonomy" id="2044885"/>
    <lineage>
        <taxon>Bacteria</taxon>
        <taxon>Pseudomonadati</taxon>
        <taxon>Pseudomonadota</taxon>
        <taxon>Alphaproteobacteria</taxon>
        <taxon>Rhodospirillales</taxon>
        <taxon>Azospirillaceae</taxon>
        <taxon>Azospirillum</taxon>
    </lineage>
</organism>
<dbReference type="PANTHER" id="PTHR41260:SF1">
    <property type="entry name" value="PROTEIN ECSC"/>
    <property type="match status" value="1"/>
</dbReference>
<dbReference type="RefSeq" id="WP_098739983.1">
    <property type="nucleotide sequence ID" value="NZ_PDKW01000043.1"/>
</dbReference>
<dbReference type="PANTHER" id="PTHR41260">
    <property type="entry name" value="PROTEIN ECSC"/>
    <property type="match status" value="1"/>
</dbReference>
<dbReference type="AlphaFoldDB" id="A0A2B8B991"/>
<dbReference type="Proteomes" id="UP000225379">
    <property type="component" value="Unassembled WGS sequence"/>
</dbReference>
<proteinExistence type="predicted"/>
<sequence length="284" mass="29595">MLSLGRSRQTGGAAYRGLFQWMKQMTLDSKALSAVEGAAEQYMAAQGVLMSAVAKLGSTVDGTLNLLPETIRSSLHDTLRSALDQAFKVAILNMDDETGKEASKGLYKLLGAATGAAGGFFGAPGILAELPVTTTAILRSIADVARSKGADLKDPAVQLACLQVFALGGPLDDDDEADALFVASRVGANIAAPKMAEMITKIASRFAITLSPKIVAQSVPIAGAVAGAGLNLTYMSFYQTMAAVMFTLRPIEAEFGREATRQSFLDAVGAARAKKVTGKKGVFP</sequence>
<name>A0A2B8B991_9PROT</name>
<dbReference type="InterPro" id="IPR024787">
    <property type="entry name" value="EcsC"/>
</dbReference>
<keyword evidence="2" id="KW-1185">Reference proteome</keyword>
<dbReference type="Pfam" id="PF12787">
    <property type="entry name" value="EcsC"/>
    <property type="match status" value="1"/>
</dbReference>
<dbReference type="EMBL" id="PDKW01000043">
    <property type="protein sequence ID" value="PGH53932.1"/>
    <property type="molecule type" value="Genomic_DNA"/>
</dbReference>
<gene>
    <name evidence="1" type="ORF">CRT60_29285</name>
</gene>
<evidence type="ECO:0000313" key="1">
    <source>
        <dbReference type="EMBL" id="PGH53932.1"/>
    </source>
</evidence>
<dbReference type="OrthoDB" id="1238772at2"/>
<protein>
    <submittedName>
        <fullName evidence="1">Peptidase</fullName>
    </submittedName>
</protein>
<comment type="caution">
    <text evidence="1">The sequence shown here is derived from an EMBL/GenBank/DDBJ whole genome shotgun (WGS) entry which is preliminary data.</text>
</comment>
<evidence type="ECO:0000313" key="2">
    <source>
        <dbReference type="Proteomes" id="UP000225379"/>
    </source>
</evidence>
<accession>A0A2B8B991</accession>
<reference evidence="2" key="1">
    <citation type="submission" date="2017-10" db="EMBL/GenBank/DDBJ databases">
        <authorList>
            <person name="Kravchenko I.K."/>
            <person name="Grouzdev D.S."/>
        </authorList>
    </citation>
    <scope>NUCLEOTIDE SEQUENCE [LARGE SCALE GENOMIC DNA]</scope>
    <source>
        <strain evidence="2">B2</strain>
    </source>
</reference>